<dbReference type="STRING" id="288705.RSal33209_1424"/>
<dbReference type="AlphaFoldDB" id="A9WQ14"/>
<organism evidence="2 3">
    <name type="scientific">Renibacterium salmoninarum (strain ATCC 33209 / DSM 20767 / JCM 11484 / NBRC 15589 / NCIMB 2235)</name>
    <dbReference type="NCBI Taxonomy" id="288705"/>
    <lineage>
        <taxon>Bacteria</taxon>
        <taxon>Bacillati</taxon>
        <taxon>Actinomycetota</taxon>
        <taxon>Actinomycetes</taxon>
        <taxon>Micrococcales</taxon>
        <taxon>Micrococcaceae</taxon>
        <taxon>Renibacterium</taxon>
    </lineage>
</organism>
<evidence type="ECO:0000313" key="2">
    <source>
        <dbReference type="EMBL" id="ABY23160.1"/>
    </source>
</evidence>
<reference evidence="3" key="1">
    <citation type="journal article" date="2008" name="J. Bacteriol.">
        <title>Genome sequence of the fish pathogen Renibacterium salmoninarum suggests reductive evolution away from an environmental Arthrobacter ancestor.</title>
        <authorList>
            <person name="Wiens G.D."/>
            <person name="Rockey D.D."/>
            <person name="Wu Z."/>
            <person name="Chang J."/>
            <person name="Levy R."/>
            <person name="Crane S."/>
            <person name="Chen D.S."/>
            <person name="Capri G.R."/>
            <person name="Burnett J.R."/>
            <person name="Sudheesh P.S."/>
            <person name="Schipma M.J."/>
            <person name="Burd H."/>
            <person name="Bhattacharyya A."/>
            <person name="Rhodes L.D."/>
            <person name="Kaul R."/>
            <person name="Strom M.S."/>
        </authorList>
    </citation>
    <scope>NUCLEOTIDE SEQUENCE [LARGE SCALE GENOMIC DNA]</scope>
    <source>
        <strain evidence="3">ATCC 33209 / DSM 20767 / JCM 11484 / NBRC 15589 / NCIMB 2235</strain>
    </source>
</reference>
<feature type="transmembrane region" description="Helical" evidence="1">
    <location>
        <begin position="12"/>
        <end position="32"/>
    </location>
</feature>
<evidence type="ECO:0000256" key="1">
    <source>
        <dbReference type="SAM" id="Phobius"/>
    </source>
</evidence>
<protein>
    <submittedName>
        <fullName evidence="2">Transporter, MFS superfamily</fullName>
    </submittedName>
</protein>
<dbReference type="EMBL" id="CP000910">
    <property type="protein sequence ID" value="ABY23160.1"/>
    <property type="molecule type" value="Genomic_DNA"/>
</dbReference>
<evidence type="ECO:0000313" key="3">
    <source>
        <dbReference type="Proteomes" id="UP000002007"/>
    </source>
</evidence>
<dbReference type="HOGENOM" id="CLU_2481093_0_0_11"/>
<dbReference type="Proteomes" id="UP000002007">
    <property type="component" value="Chromosome"/>
</dbReference>
<accession>A9WQ14</accession>
<dbReference type="KEGG" id="rsa:RSal33209_1424"/>
<proteinExistence type="predicted"/>
<keyword evidence="1" id="KW-1133">Transmembrane helix</keyword>
<name>A9WQ14_RENSM</name>
<keyword evidence="1" id="KW-0812">Transmembrane</keyword>
<sequence length="87" mass="9325">MPVADSAGWQVSLVIWAGANFIAAVPWILVLLRGRAADARVDLEVASTMAPDGSLSKTESVEDSSATAAVSDQKINVWRSFQFWGCQ</sequence>
<gene>
    <name evidence="2" type="ordered locus">RSal33209_1424</name>
</gene>
<keyword evidence="1" id="KW-0472">Membrane</keyword>
<keyword evidence="3" id="KW-1185">Reference proteome</keyword>